<dbReference type="EMBL" id="LT608141">
    <property type="protein sequence ID" value="SCL93011.1"/>
    <property type="molecule type" value="Genomic_DNA"/>
</dbReference>
<dbReference type="Proteomes" id="UP000219974">
    <property type="component" value="Chromosome 5"/>
</dbReference>
<dbReference type="AlphaFoldDB" id="A0A0Y9UVZ4"/>
<evidence type="ECO:0000313" key="8">
    <source>
        <dbReference type="Proteomes" id="UP000219974"/>
    </source>
</evidence>
<protein>
    <submittedName>
        <fullName evidence="1">Uncharacterized protein</fullName>
    </submittedName>
</protein>
<dbReference type="Proteomes" id="UP000516480">
    <property type="component" value="Chromosome 5"/>
</dbReference>
<dbReference type="VEuPathDB" id="PlasmoDB:PBANKA_0513500"/>
<reference evidence="1 6" key="1">
    <citation type="submission" date="2016-02" db="EMBL/GenBank/DDBJ databases">
        <authorList>
            <consortium name="Pathogen Informatics"/>
        </authorList>
    </citation>
    <scope>NUCLEOTIDE SEQUENCE [LARGE SCALE GENOMIC DNA]</scope>
    <source>
        <strain evidence="1 6">K173</strain>
        <strain evidence="2 10">NK65 ny</strain>
        <strain evidence="5 9">NK65e</strain>
        <strain evidence="3 7">SP11 Antwerpcl1</strain>
        <strain evidence="4 8">SP11 RLL</strain>
    </source>
</reference>
<evidence type="ECO:0000313" key="10">
    <source>
        <dbReference type="Proteomes" id="UP000516480"/>
    </source>
</evidence>
<dbReference type="EMBL" id="LT614631">
    <property type="protein sequence ID" value="SCN23016.1"/>
    <property type="molecule type" value="Genomic_DNA"/>
</dbReference>
<organism evidence="1 6">
    <name type="scientific">Plasmodium berghei</name>
    <dbReference type="NCBI Taxonomy" id="5821"/>
    <lineage>
        <taxon>Eukaryota</taxon>
        <taxon>Sar</taxon>
        <taxon>Alveolata</taxon>
        <taxon>Apicomplexa</taxon>
        <taxon>Aconoidasida</taxon>
        <taxon>Haemosporida</taxon>
        <taxon>Plasmodiidae</taxon>
        <taxon>Plasmodium</taxon>
        <taxon>Plasmodium (Vinckeia)</taxon>
    </lineage>
</organism>
<dbReference type="OrthoDB" id="370443at2759"/>
<evidence type="ECO:0000313" key="1">
    <source>
        <dbReference type="EMBL" id="CXI10396.1"/>
    </source>
</evidence>
<evidence type="ECO:0000313" key="6">
    <source>
        <dbReference type="Proteomes" id="UP000069549"/>
    </source>
</evidence>
<dbReference type="EMBL" id="LT160025">
    <property type="protein sequence ID" value="CXI10396.1"/>
    <property type="molecule type" value="Genomic_DNA"/>
</dbReference>
<gene>
    <name evidence="1" type="ORF">PBK173_000083100</name>
    <name evidence="5" type="ORF">PBNK65E_000079200</name>
    <name evidence="2" type="ORF">PBNK65NY_000078800</name>
    <name evidence="3" type="ORF">PBSP11A_000078900</name>
    <name evidence="4" type="ORF">PBSP11RLL_000079100</name>
</gene>
<evidence type="ECO:0000313" key="7">
    <source>
        <dbReference type="Proteomes" id="UP000219860"/>
    </source>
</evidence>
<accession>A0A0Y9UVZ4</accession>
<evidence type="ECO:0000313" key="5">
    <source>
        <dbReference type="EMBL" id="SCN23016.1"/>
    </source>
</evidence>
<proteinExistence type="predicted"/>
<dbReference type="EMBL" id="LT608253">
    <property type="protein sequence ID" value="SCM15770.1"/>
    <property type="molecule type" value="Genomic_DNA"/>
</dbReference>
<dbReference type="Proteomes" id="UP000220214">
    <property type="component" value="Chromosome 5"/>
</dbReference>
<dbReference type="OMA" id="YEMFNIS"/>
<sequence>MKDYKDKTKNNLYITNKINDELKNEIINYTVFNTCISLLSGVQIKCLGKKEKKKKKEKDETNVTCFKQIQTIHNTFKKNYLEDYEMFNISPKKAFHSESAYNAVSFYKKKNQN</sequence>
<name>A0A0Y9UVZ4_PLABE</name>
<evidence type="ECO:0000313" key="3">
    <source>
        <dbReference type="EMBL" id="SCM15770.1"/>
    </source>
</evidence>
<dbReference type="Proteomes" id="UP000219860">
    <property type="component" value="Chromosome 5"/>
</dbReference>
<evidence type="ECO:0000313" key="9">
    <source>
        <dbReference type="Proteomes" id="UP000220214"/>
    </source>
</evidence>
<dbReference type="Proteomes" id="UP000069549">
    <property type="component" value="Chromosome 5"/>
</dbReference>
<dbReference type="EMBL" id="LT608269">
    <property type="protein sequence ID" value="SCM17565.1"/>
    <property type="molecule type" value="Genomic_DNA"/>
</dbReference>
<evidence type="ECO:0000313" key="2">
    <source>
        <dbReference type="EMBL" id="SCL93011.1"/>
    </source>
</evidence>
<evidence type="ECO:0000313" key="4">
    <source>
        <dbReference type="EMBL" id="SCM17565.1"/>
    </source>
</evidence>